<feature type="binding site" evidence="6">
    <location>
        <position position="90"/>
    </location>
    <ligand>
        <name>Mg(2+)</name>
        <dbReference type="ChEBI" id="CHEBI:18420"/>
        <label>1</label>
    </ligand>
</feature>
<dbReference type="Gene3D" id="3.60.10.10">
    <property type="entry name" value="Endonuclease/exonuclease/phosphatase"/>
    <property type="match status" value="1"/>
</dbReference>
<comment type="caution">
    <text evidence="10">The sequence shown here is derived from an EMBL/GenBank/DDBJ whole genome shotgun (WGS) entry which is preliminary data.</text>
</comment>
<protein>
    <submittedName>
        <fullName evidence="10">Endonuclease/exonuclease/phosphatase</fullName>
    </submittedName>
</protein>
<dbReference type="InterPro" id="IPR005135">
    <property type="entry name" value="Endo/exonuclease/phosphatase"/>
</dbReference>
<evidence type="ECO:0000256" key="4">
    <source>
        <dbReference type="ARBA" id="ARBA00022842"/>
    </source>
</evidence>
<organism evidence="10 11">
    <name type="scientific">Mycena albidolilacea</name>
    <dbReference type="NCBI Taxonomy" id="1033008"/>
    <lineage>
        <taxon>Eukaryota</taxon>
        <taxon>Fungi</taxon>
        <taxon>Dikarya</taxon>
        <taxon>Basidiomycota</taxon>
        <taxon>Agaricomycotina</taxon>
        <taxon>Agaricomycetes</taxon>
        <taxon>Agaricomycetidae</taxon>
        <taxon>Agaricales</taxon>
        <taxon>Marasmiineae</taxon>
        <taxon>Mycenaceae</taxon>
        <taxon>Mycena</taxon>
    </lineage>
</organism>
<gene>
    <name evidence="10" type="ORF">DFH08DRAFT_721048</name>
</gene>
<dbReference type="Proteomes" id="UP001218218">
    <property type="component" value="Unassembled WGS sequence"/>
</dbReference>
<feature type="site" description="Important for catalytic activity" evidence="7">
    <location>
        <position position="263"/>
    </location>
</feature>
<dbReference type="InterPro" id="IPR004808">
    <property type="entry name" value="AP_endonuc_1"/>
</dbReference>
<comment type="cofactor">
    <cofactor evidence="6">
        <name>Mg(2+)</name>
        <dbReference type="ChEBI" id="CHEBI:18420"/>
    </cofactor>
    <cofactor evidence="6">
        <name>Mn(2+)</name>
        <dbReference type="ChEBI" id="CHEBI:29035"/>
    </cofactor>
    <text evidence="6">Probably binds two magnesium or manganese ions per subunit.</text>
</comment>
<evidence type="ECO:0000256" key="8">
    <source>
        <dbReference type="SAM" id="MobiDB-lite"/>
    </source>
</evidence>
<evidence type="ECO:0000256" key="2">
    <source>
        <dbReference type="ARBA" id="ARBA00022723"/>
    </source>
</evidence>
<dbReference type="InterPro" id="IPR036691">
    <property type="entry name" value="Endo/exonu/phosph_ase_sf"/>
</dbReference>
<dbReference type="AlphaFoldDB" id="A0AAD6Z3K0"/>
<accession>A0AAD6Z3K0</accession>
<dbReference type="GO" id="GO:0008081">
    <property type="term" value="F:phosphoric diester hydrolase activity"/>
    <property type="evidence" value="ECO:0007669"/>
    <property type="project" value="TreeGrafter"/>
</dbReference>
<feature type="active site" description="Proton donor/acceptor" evidence="5">
    <location>
        <position position="202"/>
    </location>
</feature>
<feature type="active site" evidence="5">
    <location>
        <position position="168"/>
    </location>
</feature>
<keyword evidence="4 6" id="KW-0460">Magnesium</keyword>
<dbReference type="GO" id="GO:0008311">
    <property type="term" value="F:double-stranded DNA 3'-5' DNA exonuclease activity"/>
    <property type="evidence" value="ECO:0007669"/>
    <property type="project" value="TreeGrafter"/>
</dbReference>
<comment type="similarity">
    <text evidence="1">Belongs to the DNA repair enzymes AP/ExoA family.</text>
</comment>
<evidence type="ECO:0000313" key="11">
    <source>
        <dbReference type="Proteomes" id="UP001218218"/>
    </source>
</evidence>
<dbReference type="SUPFAM" id="SSF56219">
    <property type="entry name" value="DNase I-like"/>
    <property type="match status" value="1"/>
</dbReference>
<feature type="domain" description="Endonuclease/exonuclease/phosphatase" evidence="9">
    <location>
        <begin position="63"/>
        <end position="282"/>
    </location>
</feature>
<dbReference type="GO" id="GO:0003906">
    <property type="term" value="F:DNA-(apurinic or apyrimidinic site) endonuclease activity"/>
    <property type="evidence" value="ECO:0007669"/>
    <property type="project" value="TreeGrafter"/>
</dbReference>
<dbReference type="PANTHER" id="PTHR22748:SF26">
    <property type="entry name" value="ENDONUCLEASE_EXONUCLEASE_PHOSPHATASE DOMAIN-CONTAINING PROTEIN"/>
    <property type="match status" value="1"/>
</dbReference>
<sequence>MDAQDESWRNAPLPPPPQSNIPGTEPARVAVNNPATHQRGGKKTTKASLKLAALNIRGNGNVNINHNDNKWWRINQIISHERISILIVGEAHLDEERLESINSVYKRQLQVHFSRDPNTPNANGVAIVISKGQLKTDNITTREIIPGRAMILETTQHDGTPLSILGVYAPNAPGENSDFWTAIQQWFESHPRTRKPDVLGGDTNFVEDALDRLPAHEDPDSAVSAFDSLKEYLSLTDGWRDTYPTTKAYTYHQVHTGSQSRIDRIYIKRGLMEHAYEWEIESVGIRTDHRMVTVKLTTEKAPTLGHGRWVCPLYIIQHPAFKKFVHETGLVLVQRLEAVAVWEIRDEGQNAQTIWKRWKDQVYDEARHLAKIVMPKMNKEISETEAKLKIILGDTALSEEEIKLSGAILTEKLAALHRKRFREARMTAQVRNRLEGEVIGKYWSMINRP</sequence>
<keyword evidence="2 6" id="KW-0479">Metal-binding</keyword>
<feature type="active site" description="Proton acceptor" evidence="5">
    <location>
        <position position="289"/>
    </location>
</feature>
<feature type="binding site" evidence="6">
    <location>
        <position position="289"/>
    </location>
    <ligand>
        <name>Mg(2+)</name>
        <dbReference type="ChEBI" id="CHEBI:18420"/>
        <label>1</label>
    </ligand>
</feature>
<dbReference type="Pfam" id="PF03372">
    <property type="entry name" value="Exo_endo_phos"/>
    <property type="match status" value="1"/>
</dbReference>
<evidence type="ECO:0000256" key="3">
    <source>
        <dbReference type="ARBA" id="ARBA00022801"/>
    </source>
</evidence>
<evidence type="ECO:0000313" key="10">
    <source>
        <dbReference type="EMBL" id="KAJ7305639.1"/>
    </source>
</evidence>
<feature type="site" description="Interaction with DNA substrate" evidence="7">
    <location>
        <position position="289"/>
    </location>
</feature>
<feature type="region of interest" description="Disordered" evidence="8">
    <location>
        <begin position="1"/>
        <end position="28"/>
    </location>
</feature>
<evidence type="ECO:0000256" key="1">
    <source>
        <dbReference type="ARBA" id="ARBA00007092"/>
    </source>
</evidence>
<keyword evidence="6" id="KW-0464">Manganese</keyword>
<dbReference type="EMBL" id="JARIHO010000095">
    <property type="protein sequence ID" value="KAJ7305639.1"/>
    <property type="molecule type" value="Genomic_DNA"/>
</dbReference>
<keyword evidence="10" id="KW-0540">Nuclease</keyword>
<reference evidence="10" key="1">
    <citation type="submission" date="2023-03" db="EMBL/GenBank/DDBJ databases">
        <title>Massive genome expansion in bonnet fungi (Mycena s.s.) driven by repeated elements and novel gene families across ecological guilds.</title>
        <authorList>
            <consortium name="Lawrence Berkeley National Laboratory"/>
            <person name="Harder C.B."/>
            <person name="Miyauchi S."/>
            <person name="Viragh M."/>
            <person name="Kuo A."/>
            <person name="Thoen E."/>
            <person name="Andreopoulos B."/>
            <person name="Lu D."/>
            <person name="Skrede I."/>
            <person name="Drula E."/>
            <person name="Henrissat B."/>
            <person name="Morin E."/>
            <person name="Kohler A."/>
            <person name="Barry K."/>
            <person name="LaButti K."/>
            <person name="Morin E."/>
            <person name="Salamov A."/>
            <person name="Lipzen A."/>
            <person name="Mereny Z."/>
            <person name="Hegedus B."/>
            <person name="Baldrian P."/>
            <person name="Stursova M."/>
            <person name="Weitz H."/>
            <person name="Taylor A."/>
            <person name="Grigoriev I.V."/>
            <person name="Nagy L.G."/>
            <person name="Martin F."/>
            <person name="Kauserud H."/>
        </authorList>
    </citation>
    <scope>NUCLEOTIDE SEQUENCE</scope>
    <source>
        <strain evidence="10">CBHHK002</strain>
    </source>
</reference>
<keyword evidence="10" id="KW-0255">Endonuclease</keyword>
<evidence type="ECO:0000256" key="6">
    <source>
        <dbReference type="PIRSR" id="PIRSR604808-2"/>
    </source>
</evidence>
<name>A0AAD6Z3K0_9AGAR</name>
<dbReference type="PANTHER" id="PTHR22748">
    <property type="entry name" value="AP ENDONUCLEASE"/>
    <property type="match status" value="1"/>
</dbReference>
<feature type="binding site" evidence="6">
    <location>
        <position position="55"/>
    </location>
    <ligand>
        <name>Mg(2+)</name>
        <dbReference type="ChEBI" id="CHEBI:18420"/>
        <label>1</label>
    </ligand>
</feature>
<feature type="binding site" evidence="6">
    <location>
        <position position="288"/>
    </location>
    <ligand>
        <name>Mg(2+)</name>
        <dbReference type="ChEBI" id="CHEBI:18420"/>
        <label>1</label>
    </ligand>
</feature>
<feature type="binding site" evidence="6">
    <location>
        <position position="202"/>
    </location>
    <ligand>
        <name>Mg(2+)</name>
        <dbReference type="ChEBI" id="CHEBI:18420"/>
        <label>1</label>
    </ligand>
</feature>
<proteinExistence type="inferred from homology"/>
<feature type="binding site" evidence="6">
    <location>
        <position position="204"/>
    </location>
    <ligand>
        <name>Mg(2+)</name>
        <dbReference type="ChEBI" id="CHEBI:18420"/>
        <label>1</label>
    </ligand>
</feature>
<dbReference type="GO" id="GO:0005634">
    <property type="term" value="C:nucleus"/>
    <property type="evidence" value="ECO:0007669"/>
    <property type="project" value="TreeGrafter"/>
</dbReference>
<evidence type="ECO:0000259" key="9">
    <source>
        <dbReference type="Pfam" id="PF03372"/>
    </source>
</evidence>
<keyword evidence="11" id="KW-1185">Reference proteome</keyword>
<feature type="site" description="Transition state stabilizer" evidence="7">
    <location>
        <position position="204"/>
    </location>
</feature>
<dbReference type="GO" id="GO:0006284">
    <property type="term" value="P:base-excision repair"/>
    <property type="evidence" value="ECO:0007669"/>
    <property type="project" value="TreeGrafter"/>
</dbReference>
<evidence type="ECO:0000256" key="7">
    <source>
        <dbReference type="PIRSR" id="PIRSR604808-3"/>
    </source>
</evidence>
<keyword evidence="3" id="KW-0378">Hydrolase</keyword>
<evidence type="ECO:0000256" key="5">
    <source>
        <dbReference type="PIRSR" id="PIRSR604808-1"/>
    </source>
</evidence>
<dbReference type="GO" id="GO:0046872">
    <property type="term" value="F:metal ion binding"/>
    <property type="evidence" value="ECO:0007669"/>
    <property type="project" value="UniProtKB-KW"/>
</dbReference>